<accession>A0ABD3PIH0</accession>
<comment type="caution">
    <text evidence="2">The sequence shown here is derived from an EMBL/GenBank/DDBJ whole genome shotgun (WGS) entry which is preliminary data.</text>
</comment>
<gene>
    <name evidence="2" type="ORF">ACHAW5_008882</name>
</gene>
<keyword evidence="1" id="KW-1133">Transmembrane helix</keyword>
<dbReference type="Proteomes" id="UP001530315">
    <property type="component" value="Unassembled WGS sequence"/>
</dbReference>
<evidence type="ECO:0000313" key="2">
    <source>
        <dbReference type="EMBL" id="KAL3787096.1"/>
    </source>
</evidence>
<dbReference type="AlphaFoldDB" id="A0ABD3PIH0"/>
<keyword evidence="3" id="KW-1185">Reference proteome</keyword>
<proteinExistence type="predicted"/>
<evidence type="ECO:0000256" key="1">
    <source>
        <dbReference type="SAM" id="Phobius"/>
    </source>
</evidence>
<reference evidence="2 3" key="1">
    <citation type="submission" date="2024-10" db="EMBL/GenBank/DDBJ databases">
        <title>Updated reference genomes for cyclostephanoid diatoms.</title>
        <authorList>
            <person name="Roberts W.R."/>
            <person name="Alverson A.J."/>
        </authorList>
    </citation>
    <scope>NUCLEOTIDE SEQUENCE [LARGE SCALE GENOMIC DNA]</scope>
    <source>
        <strain evidence="2 3">AJA276-08</strain>
    </source>
</reference>
<protein>
    <submittedName>
        <fullName evidence="2">Uncharacterized protein</fullName>
    </submittedName>
</protein>
<keyword evidence="1" id="KW-0812">Transmembrane</keyword>
<dbReference type="EMBL" id="JALLAZ020000796">
    <property type="protein sequence ID" value="KAL3787096.1"/>
    <property type="molecule type" value="Genomic_DNA"/>
</dbReference>
<organism evidence="2 3">
    <name type="scientific">Stephanodiscus triporus</name>
    <dbReference type="NCBI Taxonomy" id="2934178"/>
    <lineage>
        <taxon>Eukaryota</taxon>
        <taxon>Sar</taxon>
        <taxon>Stramenopiles</taxon>
        <taxon>Ochrophyta</taxon>
        <taxon>Bacillariophyta</taxon>
        <taxon>Coscinodiscophyceae</taxon>
        <taxon>Thalassiosirophycidae</taxon>
        <taxon>Stephanodiscales</taxon>
        <taxon>Stephanodiscaceae</taxon>
        <taxon>Stephanodiscus</taxon>
    </lineage>
</organism>
<feature type="transmembrane region" description="Helical" evidence="1">
    <location>
        <begin position="54"/>
        <end position="71"/>
    </location>
</feature>
<evidence type="ECO:0000313" key="3">
    <source>
        <dbReference type="Proteomes" id="UP001530315"/>
    </source>
</evidence>
<name>A0ABD3PIH0_9STRA</name>
<keyword evidence="1" id="KW-0472">Membrane</keyword>
<sequence>MSFVGVIAMDIANVRAHYSLNPASPSSSQNEGGGQPIERNQAFYDSSMTVLFDLPNAIVVSTYVLLTLVFGGRQMVPRRDNAGIGGID</sequence>